<dbReference type="Proteomes" id="UP001164250">
    <property type="component" value="Chromosome 6"/>
</dbReference>
<dbReference type="EMBL" id="CM047902">
    <property type="protein sequence ID" value="KAJ0095098.1"/>
    <property type="molecule type" value="Genomic_DNA"/>
</dbReference>
<sequence>MGPVLLLNLTILKKMSYKLFLLILLKSNSSLIFCLSPRTIKRLFLHKLNLL</sequence>
<evidence type="ECO:0000313" key="1">
    <source>
        <dbReference type="EMBL" id="KAJ0095098.1"/>
    </source>
</evidence>
<organism evidence="1 2">
    <name type="scientific">Pistacia atlantica</name>
    <dbReference type="NCBI Taxonomy" id="434234"/>
    <lineage>
        <taxon>Eukaryota</taxon>
        <taxon>Viridiplantae</taxon>
        <taxon>Streptophyta</taxon>
        <taxon>Embryophyta</taxon>
        <taxon>Tracheophyta</taxon>
        <taxon>Spermatophyta</taxon>
        <taxon>Magnoliopsida</taxon>
        <taxon>eudicotyledons</taxon>
        <taxon>Gunneridae</taxon>
        <taxon>Pentapetalae</taxon>
        <taxon>rosids</taxon>
        <taxon>malvids</taxon>
        <taxon>Sapindales</taxon>
        <taxon>Anacardiaceae</taxon>
        <taxon>Pistacia</taxon>
    </lineage>
</organism>
<name>A0ACC1B828_9ROSI</name>
<keyword evidence="2" id="KW-1185">Reference proteome</keyword>
<comment type="caution">
    <text evidence="1">The sequence shown here is derived from an EMBL/GenBank/DDBJ whole genome shotgun (WGS) entry which is preliminary data.</text>
</comment>
<accession>A0ACC1B828</accession>
<protein>
    <submittedName>
        <fullName evidence="1">Uncharacterized protein</fullName>
    </submittedName>
</protein>
<gene>
    <name evidence="1" type="ORF">Patl1_16721</name>
</gene>
<evidence type="ECO:0000313" key="2">
    <source>
        <dbReference type="Proteomes" id="UP001164250"/>
    </source>
</evidence>
<proteinExistence type="predicted"/>
<reference evidence="2" key="1">
    <citation type="journal article" date="2023" name="G3 (Bethesda)">
        <title>Genome assembly and association tests identify interacting loci associated with vigor, precocity, and sex in interspecific pistachio rootstocks.</title>
        <authorList>
            <person name="Palmer W."/>
            <person name="Jacygrad E."/>
            <person name="Sagayaradj S."/>
            <person name="Cavanaugh K."/>
            <person name="Han R."/>
            <person name="Bertier L."/>
            <person name="Beede B."/>
            <person name="Kafkas S."/>
            <person name="Golino D."/>
            <person name="Preece J."/>
            <person name="Michelmore R."/>
        </authorList>
    </citation>
    <scope>NUCLEOTIDE SEQUENCE [LARGE SCALE GENOMIC DNA]</scope>
</reference>